<accession>A0ABN1TSF6</accession>
<evidence type="ECO:0000313" key="2">
    <source>
        <dbReference type="Proteomes" id="UP001499987"/>
    </source>
</evidence>
<gene>
    <name evidence="1" type="ORF">GCM10009663_44890</name>
</gene>
<keyword evidence="2" id="KW-1185">Reference proteome</keyword>
<organism evidence="1 2">
    <name type="scientific">Kitasatospora arboriphila</name>
    <dbReference type="NCBI Taxonomy" id="258052"/>
    <lineage>
        <taxon>Bacteria</taxon>
        <taxon>Bacillati</taxon>
        <taxon>Actinomycetota</taxon>
        <taxon>Actinomycetes</taxon>
        <taxon>Kitasatosporales</taxon>
        <taxon>Streptomycetaceae</taxon>
        <taxon>Kitasatospora</taxon>
    </lineage>
</organism>
<dbReference type="EMBL" id="BAAALD010000044">
    <property type="protein sequence ID" value="GAA1096848.1"/>
    <property type="molecule type" value="Genomic_DNA"/>
</dbReference>
<protein>
    <submittedName>
        <fullName evidence="1">Uncharacterized protein</fullName>
    </submittedName>
</protein>
<dbReference type="Proteomes" id="UP001499987">
    <property type="component" value="Unassembled WGS sequence"/>
</dbReference>
<sequence length="97" mass="10661">MTDLTRLRVLFDELGDYQRSLDEGAPLAEAKPAMLGRLAEAQVLLPPGSEHLWNGFRWWIMHTSAAAQQEGGDSASEPWREFLAEVDDVLGPAPDAA</sequence>
<proteinExistence type="predicted"/>
<evidence type="ECO:0000313" key="1">
    <source>
        <dbReference type="EMBL" id="GAA1096848.1"/>
    </source>
</evidence>
<dbReference type="RefSeq" id="WP_344625442.1">
    <property type="nucleotide sequence ID" value="NZ_BAAALD010000044.1"/>
</dbReference>
<name>A0ABN1TSF6_9ACTN</name>
<reference evidence="1 2" key="1">
    <citation type="journal article" date="2019" name="Int. J. Syst. Evol. Microbiol.">
        <title>The Global Catalogue of Microorganisms (GCM) 10K type strain sequencing project: providing services to taxonomists for standard genome sequencing and annotation.</title>
        <authorList>
            <consortium name="The Broad Institute Genomics Platform"/>
            <consortium name="The Broad Institute Genome Sequencing Center for Infectious Disease"/>
            <person name="Wu L."/>
            <person name="Ma J."/>
        </authorList>
    </citation>
    <scope>NUCLEOTIDE SEQUENCE [LARGE SCALE GENOMIC DNA]</scope>
    <source>
        <strain evidence="1 2">JCM 13002</strain>
    </source>
</reference>
<comment type="caution">
    <text evidence="1">The sequence shown here is derived from an EMBL/GenBank/DDBJ whole genome shotgun (WGS) entry which is preliminary data.</text>
</comment>